<dbReference type="Proteomes" id="UP001283361">
    <property type="component" value="Unassembled WGS sequence"/>
</dbReference>
<dbReference type="EMBL" id="JAWDGP010008106">
    <property type="protein sequence ID" value="KAK3690892.1"/>
    <property type="molecule type" value="Genomic_DNA"/>
</dbReference>
<reference evidence="1" key="1">
    <citation type="journal article" date="2023" name="G3 (Bethesda)">
        <title>A reference genome for the long-term kleptoplast-retaining sea slug Elysia crispata morphotype clarki.</title>
        <authorList>
            <person name="Eastman K.E."/>
            <person name="Pendleton A.L."/>
            <person name="Shaikh M.A."/>
            <person name="Suttiyut T."/>
            <person name="Ogas R."/>
            <person name="Tomko P."/>
            <person name="Gavelis G."/>
            <person name="Widhalm J.R."/>
            <person name="Wisecaver J.H."/>
        </authorList>
    </citation>
    <scope>NUCLEOTIDE SEQUENCE</scope>
    <source>
        <strain evidence="1">ECLA1</strain>
    </source>
</reference>
<evidence type="ECO:0000313" key="1">
    <source>
        <dbReference type="EMBL" id="KAK3690892.1"/>
    </source>
</evidence>
<protein>
    <submittedName>
        <fullName evidence="1">Uncharacterized protein</fullName>
    </submittedName>
</protein>
<sequence>MLSRVEDNCCTGYSQQLGVRPSFVDRKLHQLFMFCWNSETKVSSVGTVWPGSGKGTVKNRVKVIATLTSSVQADCWVKSKTDDFGKALVKQVKEICPAVSPECLTTWPKSRVQPGPSVFQISGSLKRIVTVDKKTNFSNAVPDSPLTTSPKDSCYLPLLSYRAIAMCRLVAPRIT</sequence>
<evidence type="ECO:0000313" key="2">
    <source>
        <dbReference type="Proteomes" id="UP001283361"/>
    </source>
</evidence>
<gene>
    <name evidence="1" type="ORF">RRG08_021590</name>
</gene>
<dbReference type="AlphaFoldDB" id="A0AAE0XDX9"/>
<organism evidence="1 2">
    <name type="scientific">Elysia crispata</name>
    <name type="common">lettuce slug</name>
    <dbReference type="NCBI Taxonomy" id="231223"/>
    <lineage>
        <taxon>Eukaryota</taxon>
        <taxon>Metazoa</taxon>
        <taxon>Spiralia</taxon>
        <taxon>Lophotrochozoa</taxon>
        <taxon>Mollusca</taxon>
        <taxon>Gastropoda</taxon>
        <taxon>Heterobranchia</taxon>
        <taxon>Euthyneura</taxon>
        <taxon>Panpulmonata</taxon>
        <taxon>Sacoglossa</taxon>
        <taxon>Placobranchoidea</taxon>
        <taxon>Plakobranchidae</taxon>
        <taxon>Elysia</taxon>
    </lineage>
</organism>
<name>A0AAE0XDX9_9GAST</name>
<accession>A0AAE0XDX9</accession>
<proteinExistence type="predicted"/>
<keyword evidence="2" id="KW-1185">Reference proteome</keyword>
<comment type="caution">
    <text evidence="1">The sequence shown here is derived from an EMBL/GenBank/DDBJ whole genome shotgun (WGS) entry which is preliminary data.</text>
</comment>